<proteinExistence type="inferred from homology"/>
<dbReference type="PANTHER" id="PTHR43000">
    <property type="entry name" value="DTDP-D-GLUCOSE 4,6-DEHYDRATASE-RELATED"/>
    <property type="match status" value="1"/>
</dbReference>
<dbReference type="EMBL" id="JAWIIJ010000010">
    <property type="protein sequence ID" value="MDV2079963.1"/>
    <property type="molecule type" value="Genomic_DNA"/>
</dbReference>
<dbReference type="Proteomes" id="UP001269819">
    <property type="component" value="Unassembled WGS sequence"/>
</dbReference>
<accession>A0ABU3W098</accession>
<sequence>MIDQVLLTGAGQVGAQMIQLLNLDYGIKPVVLDIQFDWSYLDTVVDRDSFIAVEGSVLDSQLLRQVMGDYGVRRISHSAAILPMRVGHAPHPGFFEVNVHGTSQVMFAALEQAVDTFVMFSTNGVYQFREYGVTEPVSENYPTGLGVHNSYGNSKAAAEYLLKELTLAGRINGRVIRPGEIYGPVASRSGEEPIYWQAMFNAAMSGESFSLVGHPEHRLDWVYAKDVARAAVAALMADSLPSFAYNVSYGKCMGIYDIKAALDRLYPGNRVTLDHCDRGGWQFPLDNRRMIEELGVAPAFDLEAGIRDYASWFLGPELLPEV</sequence>
<comment type="caution">
    <text evidence="4">The sequence shown here is derived from an EMBL/GenBank/DDBJ whole genome shotgun (WGS) entry which is preliminary data.</text>
</comment>
<evidence type="ECO:0000256" key="2">
    <source>
        <dbReference type="ARBA" id="ARBA00007637"/>
    </source>
</evidence>
<dbReference type="InterPro" id="IPR001509">
    <property type="entry name" value="Epimerase_deHydtase"/>
</dbReference>
<evidence type="ECO:0000313" key="4">
    <source>
        <dbReference type="EMBL" id="MDV2079963.1"/>
    </source>
</evidence>
<gene>
    <name evidence="4" type="ORF">RYS15_14840</name>
</gene>
<dbReference type="Gene3D" id="3.40.50.720">
    <property type="entry name" value="NAD(P)-binding Rossmann-like Domain"/>
    <property type="match status" value="1"/>
</dbReference>
<comment type="similarity">
    <text evidence="2">Belongs to the NAD(P)-dependent epimerase/dehydratase family.</text>
</comment>
<dbReference type="Pfam" id="PF01370">
    <property type="entry name" value="Epimerase"/>
    <property type="match status" value="1"/>
</dbReference>
<feature type="domain" description="NAD-dependent epimerase/dehydratase" evidence="3">
    <location>
        <begin position="5"/>
        <end position="247"/>
    </location>
</feature>
<organism evidence="4 5">
    <name type="scientific">Marinobacter xestospongiae</name>
    <dbReference type="NCBI Taxonomy" id="994319"/>
    <lineage>
        <taxon>Bacteria</taxon>
        <taxon>Pseudomonadati</taxon>
        <taxon>Pseudomonadota</taxon>
        <taxon>Gammaproteobacteria</taxon>
        <taxon>Pseudomonadales</taxon>
        <taxon>Marinobacteraceae</taxon>
        <taxon>Marinobacter</taxon>
    </lineage>
</organism>
<dbReference type="InterPro" id="IPR036291">
    <property type="entry name" value="NAD(P)-bd_dom_sf"/>
</dbReference>
<evidence type="ECO:0000256" key="1">
    <source>
        <dbReference type="ARBA" id="ARBA00005125"/>
    </source>
</evidence>
<reference evidence="4 5" key="1">
    <citation type="submission" date="2023-10" db="EMBL/GenBank/DDBJ databases">
        <title>Characteristics and mechanism of a salt-tolerant marine origin heterotrophic nitrifying- aerobic denitrifying bacteria Marinobacter xestospongiae HN1.</title>
        <authorList>
            <person name="Qi R."/>
        </authorList>
    </citation>
    <scope>NUCLEOTIDE SEQUENCE [LARGE SCALE GENOMIC DNA]</scope>
    <source>
        <strain evidence="4 5">HN1</strain>
    </source>
</reference>
<dbReference type="SUPFAM" id="SSF51735">
    <property type="entry name" value="NAD(P)-binding Rossmann-fold domains"/>
    <property type="match status" value="1"/>
</dbReference>
<comment type="pathway">
    <text evidence="1">Bacterial outer membrane biogenesis; LPS O-antigen biosynthesis.</text>
</comment>
<dbReference type="CDD" id="cd08946">
    <property type="entry name" value="SDR_e"/>
    <property type="match status" value="1"/>
</dbReference>
<evidence type="ECO:0000259" key="3">
    <source>
        <dbReference type="Pfam" id="PF01370"/>
    </source>
</evidence>
<name>A0ABU3W098_9GAMM</name>
<keyword evidence="5" id="KW-1185">Reference proteome</keyword>
<protein>
    <submittedName>
        <fullName evidence="4">SDR family oxidoreductase</fullName>
    </submittedName>
</protein>
<dbReference type="RefSeq" id="WP_316974437.1">
    <property type="nucleotide sequence ID" value="NZ_JAWIIJ010000010.1"/>
</dbReference>
<evidence type="ECO:0000313" key="5">
    <source>
        <dbReference type="Proteomes" id="UP001269819"/>
    </source>
</evidence>